<keyword evidence="4" id="KW-0456">Lyase</keyword>
<evidence type="ECO:0000256" key="4">
    <source>
        <dbReference type="ARBA" id="ARBA00023239"/>
    </source>
</evidence>
<evidence type="ECO:0000256" key="3">
    <source>
        <dbReference type="ARBA" id="ARBA00022898"/>
    </source>
</evidence>
<evidence type="ECO:0000256" key="5">
    <source>
        <dbReference type="ARBA" id="ARBA00037974"/>
    </source>
</evidence>
<comment type="caution">
    <text evidence="7">The sequence shown here is derived from an EMBL/GenBank/DDBJ whole genome shotgun (WGS) entry which is preliminary data.</text>
</comment>
<dbReference type="GO" id="GO:0008483">
    <property type="term" value="F:transaminase activity"/>
    <property type="evidence" value="ECO:0007669"/>
    <property type="project" value="UniProtKB-KW"/>
</dbReference>
<accession>A0ABU7SMI7</accession>
<keyword evidence="7" id="KW-0808">Transferase</keyword>
<keyword evidence="8" id="KW-1185">Reference proteome</keyword>
<dbReference type="PANTHER" id="PTHR43525:SF2">
    <property type="entry name" value="CYSTATHIONINE BETA-LYASE-RELATED"/>
    <property type="match status" value="1"/>
</dbReference>
<evidence type="ECO:0000313" key="7">
    <source>
        <dbReference type="EMBL" id="MEE6311167.1"/>
    </source>
</evidence>
<feature type="domain" description="Aminotransferase class I/classII large" evidence="6">
    <location>
        <begin position="98"/>
        <end position="367"/>
    </location>
</feature>
<evidence type="ECO:0000313" key="8">
    <source>
        <dbReference type="Proteomes" id="UP001339911"/>
    </source>
</evidence>
<dbReference type="Pfam" id="PF00155">
    <property type="entry name" value="Aminotran_1_2"/>
    <property type="match status" value="1"/>
</dbReference>
<proteinExistence type="inferred from homology"/>
<evidence type="ECO:0000256" key="1">
    <source>
        <dbReference type="ARBA" id="ARBA00001933"/>
    </source>
</evidence>
<dbReference type="EC" id="4.4.1.13" evidence="2"/>
<dbReference type="InterPro" id="IPR004839">
    <property type="entry name" value="Aminotransferase_I/II_large"/>
</dbReference>
<dbReference type="EMBL" id="JAZGQL010000032">
    <property type="protein sequence ID" value="MEE6311167.1"/>
    <property type="molecule type" value="Genomic_DNA"/>
</dbReference>
<reference evidence="7 8" key="1">
    <citation type="submission" date="2024-01" db="EMBL/GenBank/DDBJ databases">
        <title>Genome insights into Plantactinospora veratri sp. nov.</title>
        <authorList>
            <person name="Wang L."/>
        </authorList>
    </citation>
    <scope>NUCLEOTIDE SEQUENCE [LARGE SCALE GENOMIC DNA]</scope>
    <source>
        <strain evidence="7 8">NEAU-FHS4</strain>
    </source>
</reference>
<dbReference type="InterPro" id="IPR015421">
    <property type="entry name" value="PyrdxlP-dep_Trfase_major"/>
</dbReference>
<organism evidence="7 8">
    <name type="scientific">Plantactinospora veratri</name>
    <dbReference type="NCBI Taxonomy" id="1436122"/>
    <lineage>
        <taxon>Bacteria</taxon>
        <taxon>Bacillati</taxon>
        <taxon>Actinomycetota</taxon>
        <taxon>Actinomycetes</taxon>
        <taxon>Micromonosporales</taxon>
        <taxon>Micromonosporaceae</taxon>
        <taxon>Plantactinospora</taxon>
    </lineage>
</organism>
<gene>
    <name evidence="7" type="ORF">V1634_30480</name>
</gene>
<dbReference type="PANTHER" id="PTHR43525">
    <property type="entry name" value="PROTEIN MALY"/>
    <property type="match status" value="1"/>
</dbReference>
<dbReference type="RefSeq" id="WP_331211177.1">
    <property type="nucleotide sequence ID" value="NZ_JAZGQL010000032.1"/>
</dbReference>
<dbReference type="CDD" id="cd00609">
    <property type="entry name" value="AAT_like"/>
    <property type="match status" value="1"/>
</dbReference>
<dbReference type="InterPro" id="IPR015424">
    <property type="entry name" value="PyrdxlP-dep_Trfase"/>
</dbReference>
<dbReference type="InterPro" id="IPR015422">
    <property type="entry name" value="PyrdxlP-dep_Trfase_small"/>
</dbReference>
<dbReference type="InterPro" id="IPR051798">
    <property type="entry name" value="Class-II_PLP-Dep_Aminotrans"/>
</dbReference>
<protein>
    <recommendedName>
        <fullName evidence="2">cysteine-S-conjugate beta-lyase</fullName>
        <ecNumber evidence="2">4.4.1.13</ecNumber>
    </recommendedName>
</protein>
<comment type="similarity">
    <text evidence="5">Belongs to the class-II pyridoxal-phosphate-dependent aminotransferase family. MalY/PatB cystathionine beta-lyase subfamily.</text>
</comment>
<dbReference type="SUPFAM" id="SSF53383">
    <property type="entry name" value="PLP-dependent transferases"/>
    <property type="match status" value="1"/>
</dbReference>
<comment type="cofactor">
    <cofactor evidence="1">
        <name>pyridoxal 5'-phosphate</name>
        <dbReference type="ChEBI" id="CHEBI:597326"/>
    </cofactor>
</comment>
<evidence type="ECO:0000256" key="2">
    <source>
        <dbReference type="ARBA" id="ARBA00012224"/>
    </source>
</evidence>
<keyword evidence="7" id="KW-0032">Aminotransferase</keyword>
<dbReference type="Proteomes" id="UP001339911">
    <property type="component" value="Unassembled WGS sequence"/>
</dbReference>
<name>A0ABU7SMI7_9ACTN</name>
<keyword evidence="3" id="KW-0663">Pyridoxal phosphate</keyword>
<sequence>MLDDLDLESLRRRPGVKWAQATAAGAVPAWIADMDFPVAEPVRAALVQAVETDLGYPAWDDRPDRNPLAEVFAARMSDRYGFAPAPAHVRVFTELIQAVQAVLHVGTAPGDAVAMHTPTYPPFLETLAGMRRRLVPVPIVDSGHGWAFDPDRLAADVARTGCVALVLVNPHGPTGRVFTRAELSAVAEIAMRHDLLVVTDEIHADLTYEPHRHTSFAALAPELAARTVTLHSASKAFNLAGLRCCVAHVGDARVRAALDALPPLLLGQPSNLGVLGTQAAWQHGDPWLAEVRAVLDRNRRLVADGLPDAVGYHLPEATYLAWLDFRPLGLGSDPAAHFLDRAGVMLSHGPQFGPGGEGFARLNFATGRPILDDILRRLRANCRARG</sequence>
<evidence type="ECO:0000259" key="6">
    <source>
        <dbReference type="Pfam" id="PF00155"/>
    </source>
</evidence>
<dbReference type="Gene3D" id="3.40.640.10">
    <property type="entry name" value="Type I PLP-dependent aspartate aminotransferase-like (Major domain)"/>
    <property type="match status" value="1"/>
</dbReference>
<dbReference type="Gene3D" id="3.90.1150.10">
    <property type="entry name" value="Aspartate Aminotransferase, domain 1"/>
    <property type="match status" value="1"/>
</dbReference>